<keyword evidence="10" id="KW-0378">Hydrolase</keyword>
<evidence type="ECO:0000256" key="12">
    <source>
        <dbReference type="ARBA" id="ARBA00023154"/>
    </source>
</evidence>
<keyword evidence="20" id="KW-1185">Reference proteome</keyword>
<dbReference type="InterPro" id="IPR013785">
    <property type="entry name" value="Aldolase_TIM"/>
</dbReference>
<keyword evidence="7" id="KW-0028">Amino-acid biosynthesis</keyword>
<dbReference type="PROSITE" id="PS00816">
    <property type="entry name" value="AIPM_HOMOCIT_SYNTH_2"/>
    <property type="match status" value="1"/>
</dbReference>
<keyword evidence="9" id="KW-0479">Metal-binding</keyword>
<comment type="catalytic activity">
    <reaction evidence="1">
        <text>Hydrolysis of terminal, non-reducing alpha-D-galactose residues in alpha-D-galactosides, including galactose oligosaccharides, galactomannans and galactolipids.</text>
        <dbReference type="EC" id="3.2.1.22"/>
    </reaction>
</comment>
<feature type="domain" description="Pyruvate carboxyltransferase" evidence="18">
    <location>
        <begin position="955"/>
        <end position="1208"/>
    </location>
</feature>
<evidence type="ECO:0000256" key="8">
    <source>
        <dbReference type="ARBA" id="ARBA00022679"/>
    </source>
</evidence>
<dbReference type="SUPFAM" id="SSF51569">
    <property type="entry name" value="Aldolase"/>
    <property type="match status" value="1"/>
</dbReference>
<keyword evidence="11" id="KW-0460">Magnesium</keyword>
<dbReference type="InterPro" id="IPR006102">
    <property type="entry name" value="Ig-like_GH2"/>
</dbReference>
<evidence type="ECO:0000313" key="20">
    <source>
        <dbReference type="Proteomes" id="UP001465668"/>
    </source>
</evidence>
<feature type="chain" id="PRO_5046695428" description="Pyruvate carboxyltransferase domain-containing protein" evidence="17">
    <location>
        <begin position="27"/>
        <end position="1359"/>
    </location>
</feature>
<dbReference type="InterPro" id="IPR054691">
    <property type="entry name" value="LeuA/HCS_post-cat"/>
</dbReference>
<feature type="compositionally biased region" description="Polar residues" evidence="16">
    <location>
        <begin position="1341"/>
        <end position="1359"/>
    </location>
</feature>
<dbReference type="InterPro" id="IPR048253">
    <property type="entry name" value="DRE_TIM_HCS_fun_bact"/>
</dbReference>
<evidence type="ECO:0000256" key="17">
    <source>
        <dbReference type="SAM" id="SignalP"/>
    </source>
</evidence>
<evidence type="ECO:0000256" key="10">
    <source>
        <dbReference type="ARBA" id="ARBA00022801"/>
    </source>
</evidence>
<protein>
    <recommendedName>
        <fullName evidence="18">Pyruvate carboxyltransferase domain-containing protein</fullName>
    </recommendedName>
</protein>
<dbReference type="CDD" id="cd07948">
    <property type="entry name" value="DRE_TIM_HCS"/>
    <property type="match status" value="1"/>
</dbReference>
<evidence type="ECO:0000256" key="13">
    <source>
        <dbReference type="ARBA" id="ARBA00023211"/>
    </source>
</evidence>
<dbReference type="InterPro" id="IPR002034">
    <property type="entry name" value="AIPM/Hcit_synth_CS"/>
</dbReference>
<sequence>MLDLRRYSLKLESLLLLGLLPYLLKAHPTDEHVLHSCQPNPVRERLSINSNWKFSRFTSNPDSLSYNETLRPWILPSANDFIINGTKHQRPNGTDPGADVKYTQASFDDGQWETVNLPHDWAIKGPFGAPGISGGMGRLPSNGVGWYRRNLTFASGDVEKSVFIDIDGAMSYSAVWLNGHLVGGWPYGYASFRLDLSPYIKVGEDNLLAVRLDNALDSSRWYPGAGLYRNVWLVRADPVHVAKFGTHITTPSVSADEATVELIVDIENSGESDQDVVVETKIGVPGDVDVVVSFSNASAKVIAGQKQSVTTSLNIAEPLLWGPPPAQQPNLYLAVTTLLTRNGTILDQYDTTFGIRSVTYDPDRGILVNGEQVRIRGTDNHHDLGSLGAAFNTRAAERQLEMLQEMGGNALRMSHNPPAPELLDLADRKGFLVMNEAFDVWNEEKVTNDYHLLFPEWHEADLRSFIRRDANHPSVIVWSIGNEIPEQRTEAGAVTGQQLYDIVHEEDTTRPVTSGLNNGQPGDGLADLLDIESLNYQGEGRGNSWNSTFPWFHDTYADKLIWTSESASTVSTRGTYLFPVVGNMSQIVGDEPGHGGNSTLLQVSAYELYAPTWATSPDKVFKQQDLHSYVAGEFVWTGWDYLGEPTPYDDYEAARSSYFGIIDLAGFKKDRFYIYQSRWRPDLATAHILPHWSWPSDRVGQVTPVHVFSSGDEAELFVNGQSAGRLAKEPYTYRFRWDNVTYAPGDVRVVTYRNGTVWAEASKRTVGEAAALNATADRTRISADGHDLSFVTVAVVDGAGDTVPEASNSITFSISGPGEIVSTDNGNPADLTAFPSLTRNAFSGLALAIVRTYAGEVGEITVSAQAEGLASGAVILEATGQGTRHVYAMVVGLVQRLQRYDMSNTMCMLECDEIRPIPTSASHRAEAMCPTAPPPPTNVANQGNAYVPMGNVGRFKIIESTLREGEQFANSYFDTETKIKIAKALDAFGVDCIELTSPAASEQSRRDCEAICKLGLKAKILTHVRCDMRDVQLAIDTGVDGLDIVIGTSQHLRQHSHGKDMAYIQETAVEVIKYVKSKGLEARFSSEDSFRSDLGDILTLYAAVDKAGCDRVGVADTVGCANPRQVYDLVRTLRSVVSCDIETHFHDDTGCSVANAFCALEAGATHIDTSVLGIGERNGITPLGALMARMVVTSPEYVKNKYNLGMIKEIEDLVAEAVEINIPFNNPITGFCAFTHKAGIHAKAILNNPSTYEILNPADFGLTRYVHFASRLTGWNAVKTRVGQLGLTMTDDQVKEVTAKIKALADVRPIAIDDADSIIRSFHLSMNPNGVPESVSDGAPNGTTNGTSDGVTNGATNGA</sequence>
<evidence type="ECO:0000259" key="18">
    <source>
        <dbReference type="PROSITE" id="PS50991"/>
    </source>
</evidence>
<dbReference type="Proteomes" id="UP001465668">
    <property type="component" value="Unassembled WGS sequence"/>
</dbReference>
<dbReference type="Gene3D" id="2.60.40.10">
    <property type="entry name" value="Immunoglobulins"/>
    <property type="match status" value="3"/>
</dbReference>
<dbReference type="SUPFAM" id="SSF49303">
    <property type="entry name" value="beta-Galactosidase/glucuronidase domain"/>
    <property type="match status" value="1"/>
</dbReference>
<keyword evidence="8" id="KW-0808">Transferase</keyword>
<reference evidence="19 20" key="1">
    <citation type="submission" date="2024-02" db="EMBL/GenBank/DDBJ databases">
        <title>First draft genome assembly of two strains of Seiridium cardinale.</title>
        <authorList>
            <person name="Emiliani G."/>
            <person name="Scali E."/>
        </authorList>
    </citation>
    <scope>NUCLEOTIDE SEQUENCE [LARGE SCALE GENOMIC DNA]</scope>
    <source>
        <strain evidence="19 20">BM-138-000479</strain>
    </source>
</reference>
<comment type="cofactor">
    <cofactor evidence="3">
        <name>Mg(2+)</name>
        <dbReference type="ChEBI" id="CHEBI:18420"/>
    </cofactor>
</comment>
<evidence type="ECO:0000256" key="16">
    <source>
        <dbReference type="SAM" id="MobiDB-lite"/>
    </source>
</evidence>
<dbReference type="InterPro" id="IPR051913">
    <property type="entry name" value="GH2_Domain-Containing"/>
</dbReference>
<dbReference type="NCBIfam" id="TIGR02146">
    <property type="entry name" value="LysS_fung_arch"/>
    <property type="match status" value="1"/>
</dbReference>
<dbReference type="Pfam" id="PF02837">
    <property type="entry name" value="Glyco_hydro_2_N"/>
    <property type="match status" value="1"/>
</dbReference>
<dbReference type="InterPro" id="IPR006103">
    <property type="entry name" value="Glyco_hydro_2_cat"/>
</dbReference>
<evidence type="ECO:0000256" key="15">
    <source>
        <dbReference type="ARBA" id="ARBA00048363"/>
    </source>
</evidence>
<dbReference type="InterPro" id="IPR036156">
    <property type="entry name" value="Beta-gal/glucu_dom_sf"/>
</dbReference>
<comment type="caution">
    <text evidence="19">The sequence shown here is derived from an EMBL/GenBank/DDBJ whole genome shotgun (WGS) entry which is preliminary data.</text>
</comment>
<keyword evidence="14" id="KW-0326">Glycosidase</keyword>
<dbReference type="InterPro" id="IPR017853">
    <property type="entry name" value="GH"/>
</dbReference>
<proteinExistence type="inferred from homology"/>
<dbReference type="SUPFAM" id="SSF51445">
    <property type="entry name" value="(Trans)glycosidases"/>
    <property type="match status" value="1"/>
</dbReference>
<dbReference type="EMBL" id="JARVKM010000093">
    <property type="protein sequence ID" value="KAK9770405.1"/>
    <property type="molecule type" value="Genomic_DNA"/>
</dbReference>
<dbReference type="Gene3D" id="1.10.238.260">
    <property type="match status" value="1"/>
</dbReference>
<dbReference type="SUPFAM" id="SSF49785">
    <property type="entry name" value="Galactose-binding domain-like"/>
    <property type="match status" value="1"/>
</dbReference>
<dbReference type="Gene3D" id="3.20.20.80">
    <property type="entry name" value="Glycosidases"/>
    <property type="match status" value="1"/>
</dbReference>
<dbReference type="InterPro" id="IPR006104">
    <property type="entry name" value="Glyco_hydro_2_N"/>
</dbReference>
<comment type="similarity">
    <text evidence="6">Belongs to the glycosyl hydrolase 2 family.</text>
</comment>
<accession>A0ABR2X9K3</accession>
<evidence type="ECO:0000256" key="9">
    <source>
        <dbReference type="ARBA" id="ARBA00022723"/>
    </source>
</evidence>
<dbReference type="Pfam" id="PF02836">
    <property type="entry name" value="Glyco_hydro_2_C"/>
    <property type="match status" value="1"/>
</dbReference>
<dbReference type="InterPro" id="IPR011872">
    <property type="entry name" value="Homocitrate_synth"/>
</dbReference>
<dbReference type="Gene3D" id="3.20.20.70">
    <property type="entry name" value="Aldolase class I"/>
    <property type="match status" value="1"/>
</dbReference>
<comment type="cofactor">
    <cofactor evidence="2">
        <name>Mn(2+)</name>
        <dbReference type="ChEBI" id="CHEBI:29035"/>
    </cofactor>
</comment>
<dbReference type="Pfam" id="PF00682">
    <property type="entry name" value="HMGL-like"/>
    <property type="match status" value="1"/>
</dbReference>
<dbReference type="InterPro" id="IPR013783">
    <property type="entry name" value="Ig-like_fold"/>
</dbReference>
<dbReference type="PROSITE" id="PS00815">
    <property type="entry name" value="AIPM_HOMOCIT_SYNTH_1"/>
    <property type="match status" value="1"/>
</dbReference>
<dbReference type="Pfam" id="PF16355">
    <property type="entry name" value="DUF4982"/>
    <property type="match status" value="1"/>
</dbReference>
<evidence type="ECO:0000256" key="3">
    <source>
        <dbReference type="ARBA" id="ARBA00001946"/>
    </source>
</evidence>
<comment type="catalytic activity">
    <reaction evidence="15">
        <text>acetyl-CoA + 2-oxoglutarate + H2O = (2R)-homocitrate + CoA + H(+)</text>
        <dbReference type="Rhea" id="RHEA:12929"/>
        <dbReference type="ChEBI" id="CHEBI:15377"/>
        <dbReference type="ChEBI" id="CHEBI:15378"/>
        <dbReference type="ChEBI" id="CHEBI:16810"/>
        <dbReference type="ChEBI" id="CHEBI:57287"/>
        <dbReference type="ChEBI" id="CHEBI:57288"/>
        <dbReference type="ChEBI" id="CHEBI:58884"/>
        <dbReference type="EC" id="2.3.3.14"/>
    </reaction>
    <physiologicalReaction direction="left-to-right" evidence="15">
        <dbReference type="Rhea" id="RHEA:12930"/>
    </physiologicalReaction>
</comment>
<gene>
    <name evidence="19" type="ORF">SCAR479_12875</name>
</gene>
<keyword evidence="13" id="KW-0464">Manganese</keyword>
<feature type="region of interest" description="Disordered" evidence="16">
    <location>
        <begin position="1329"/>
        <end position="1359"/>
    </location>
</feature>
<dbReference type="Gene3D" id="2.60.120.260">
    <property type="entry name" value="Galactose-binding domain-like"/>
    <property type="match status" value="1"/>
</dbReference>
<dbReference type="Pfam" id="PF00703">
    <property type="entry name" value="Glyco_hydro_2"/>
    <property type="match status" value="1"/>
</dbReference>
<comment type="pathway">
    <text evidence="4">Amino-acid biosynthesis; L-lysine biosynthesis via AAA pathway; L-alpha-aminoadipate from 2-oxoglutarate: step 1/5.</text>
</comment>
<organism evidence="19 20">
    <name type="scientific">Seiridium cardinale</name>
    <dbReference type="NCBI Taxonomy" id="138064"/>
    <lineage>
        <taxon>Eukaryota</taxon>
        <taxon>Fungi</taxon>
        <taxon>Dikarya</taxon>
        <taxon>Ascomycota</taxon>
        <taxon>Pezizomycotina</taxon>
        <taxon>Sordariomycetes</taxon>
        <taxon>Xylariomycetidae</taxon>
        <taxon>Amphisphaeriales</taxon>
        <taxon>Sporocadaceae</taxon>
        <taxon>Seiridium</taxon>
    </lineage>
</organism>
<dbReference type="Pfam" id="PF18565">
    <property type="entry name" value="Glyco_hydro2_C5"/>
    <property type="match status" value="1"/>
</dbReference>
<keyword evidence="12" id="KW-0457">Lysine biosynthesis</keyword>
<dbReference type="InterPro" id="IPR006101">
    <property type="entry name" value="Glyco_hydro_2"/>
</dbReference>
<feature type="signal peptide" evidence="17">
    <location>
        <begin position="1"/>
        <end position="26"/>
    </location>
</feature>
<dbReference type="HAMAP" id="MF_02222">
    <property type="entry name" value="Homocitr_synth_fung_arch"/>
    <property type="match status" value="1"/>
</dbReference>
<evidence type="ECO:0000256" key="5">
    <source>
        <dbReference type="ARBA" id="ARBA00006361"/>
    </source>
</evidence>
<dbReference type="PROSITE" id="PS50991">
    <property type="entry name" value="PYR_CT"/>
    <property type="match status" value="1"/>
</dbReference>
<comment type="similarity">
    <text evidence="5">Belongs to the alpha-IPM synthase/homocitrate synthase family. Homocitrate synthase LYS20/LYS21 subfamily.</text>
</comment>
<evidence type="ECO:0000256" key="7">
    <source>
        <dbReference type="ARBA" id="ARBA00022605"/>
    </source>
</evidence>
<evidence type="ECO:0000256" key="14">
    <source>
        <dbReference type="ARBA" id="ARBA00023295"/>
    </source>
</evidence>
<dbReference type="InterPro" id="IPR008979">
    <property type="entry name" value="Galactose-bd-like_sf"/>
</dbReference>
<dbReference type="NCBIfam" id="NF041463">
    <property type="entry name" value="GalB"/>
    <property type="match status" value="1"/>
</dbReference>
<evidence type="ECO:0000256" key="6">
    <source>
        <dbReference type="ARBA" id="ARBA00007401"/>
    </source>
</evidence>
<evidence type="ECO:0000256" key="11">
    <source>
        <dbReference type="ARBA" id="ARBA00022842"/>
    </source>
</evidence>
<evidence type="ECO:0000256" key="2">
    <source>
        <dbReference type="ARBA" id="ARBA00001936"/>
    </source>
</evidence>
<dbReference type="PRINTS" id="PR00132">
    <property type="entry name" value="GLHYDRLASE2"/>
</dbReference>
<dbReference type="PANTHER" id="PTHR42732">
    <property type="entry name" value="BETA-GALACTOSIDASE"/>
    <property type="match status" value="1"/>
</dbReference>
<keyword evidence="17" id="KW-0732">Signal</keyword>
<evidence type="ECO:0000313" key="19">
    <source>
        <dbReference type="EMBL" id="KAK9770405.1"/>
    </source>
</evidence>
<dbReference type="InterPro" id="IPR048229">
    <property type="entry name" value="GalB-like"/>
</dbReference>
<dbReference type="Pfam" id="PF22617">
    <property type="entry name" value="HCS_D2"/>
    <property type="match status" value="1"/>
</dbReference>
<evidence type="ECO:0000256" key="1">
    <source>
        <dbReference type="ARBA" id="ARBA00001255"/>
    </source>
</evidence>
<dbReference type="InterPro" id="IPR000891">
    <property type="entry name" value="PYR_CT"/>
</dbReference>
<evidence type="ECO:0000256" key="4">
    <source>
        <dbReference type="ARBA" id="ARBA00004755"/>
    </source>
</evidence>
<dbReference type="PANTHER" id="PTHR42732:SF1">
    <property type="entry name" value="BETA-MANNOSIDASE"/>
    <property type="match status" value="1"/>
</dbReference>
<dbReference type="InterPro" id="IPR040605">
    <property type="entry name" value="Glyco_hydro2_dom5"/>
</dbReference>
<dbReference type="InterPro" id="IPR032311">
    <property type="entry name" value="DUF4982"/>
</dbReference>
<name>A0ABR2X9K3_9PEZI</name>